<dbReference type="Proteomes" id="UP000053372">
    <property type="component" value="Unassembled WGS sequence"/>
</dbReference>
<dbReference type="GO" id="GO:0006352">
    <property type="term" value="P:DNA-templated transcription initiation"/>
    <property type="evidence" value="ECO:0007669"/>
    <property type="project" value="InterPro"/>
</dbReference>
<dbReference type="PANTHER" id="PTHR43133">
    <property type="entry name" value="RNA POLYMERASE ECF-TYPE SIGMA FACTO"/>
    <property type="match status" value="1"/>
</dbReference>
<dbReference type="SUPFAM" id="SSF88946">
    <property type="entry name" value="Sigma2 domain of RNA polymerase sigma factors"/>
    <property type="match status" value="1"/>
</dbReference>
<dbReference type="RefSeq" id="WP_027845625.1">
    <property type="nucleotide sequence ID" value="NZ_LMTZ01000094.1"/>
</dbReference>
<keyword evidence="5" id="KW-0804">Transcription</keyword>
<dbReference type="PANTHER" id="PTHR43133:SF8">
    <property type="entry name" value="RNA POLYMERASE SIGMA FACTOR HI_1459-RELATED"/>
    <property type="match status" value="1"/>
</dbReference>
<keyword evidence="2" id="KW-0805">Transcription regulation</keyword>
<evidence type="ECO:0000256" key="2">
    <source>
        <dbReference type="ARBA" id="ARBA00023015"/>
    </source>
</evidence>
<accession>A0A0V7ZRI0</accession>
<dbReference type="InterPro" id="IPR039425">
    <property type="entry name" value="RNA_pol_sigma-70-like"/>
</dbReference>
<evidence type="ECO:0000256" key="3">
    <source>
        <dbReference type="ARBA" id="ARBA00023082"/>
    </source>
</evidence>
<evidence type="ECO:0000256" key="4">
    <source>
        <dbReference type="ARBA" id="ARBA00023125"/>
    </source>
</evidence>
<reference evidence="7 8" key="1">
    <citation type="journal article" date="2015" name="Genome Announc.">
        <title>Draft Genome of the Euendolithic (true boring) Cyanobacterium Mastigocoleus testarum strain BC008.</title>
        <authorList>
            <person name="Guida B.S."/>
            <person name="Garcia-Pichel F."/>
        </authorList>
    </citation>
    <scope>NUCLEOTIDE SEQUENCE [LARGE SCALE GENOMIC DNA]</scope>
    <source>
        <strain evidence="7 8">BC008</strain>
    </source>
</reference>
<dbReference type="OrthoDB" id="485245at2"/>
<dbReference type="InterPro" id="IPR013325">
    <property type="entry name" value="RNA_pol_sigma_r2"/>
</dbReference>
<keyword evidence="3" id="KW-0731">Sigma factor</keyword>
<dbReference type="EMBL" id="LMTZ01000094">
    <property type="protein sequence ID" value="KST66806.1"/>
    <property type="molecule type" value="Genomic_DNA"/>
</dbReference>
<dbReference type="GO" id="GO:0003677">
    <property type="term" value="F:DNA binding"/>
    <property type="evidence" value="ECO:0007669"/>
    <property type="project" value="UniProtKB-KW"/>
</dbReference>
<organism evidence="7 8">
    <name type="scientific">Mastigocoleus testarum BC008</name>
    <dbReference type="NCBI Taxonomy" id="371196"/>
    <lineage>
        <taxon>Bacteria</taxon>
        <taxon>Bacillati</taxon>
        <taxon>Cyanobacteriota</taxon>
        <taxon>Cyanophyceae</taxon>
        <taxon>Nostocales</taxon>
        <taxon>Hapalosiphonaceae</taxon>
        <taxon>Mastigocoleus</taxon>
    </lineage>
</organism>
<dbReference type="GO" id="GO:0016987">
    <property type="term" value="F:sigma factor activity"/>
    <property type="evidence" value="ECO:0007669"/>
    <property type="project" value="UniProtKB-KW"/>
</dbReference>
<name>A0A0V7ZRI0_9CYAN</name>
<feature type="domain" description="RNA polymerase sigma-70 region 2" evidence="6">
    <location>
        <begin position="18"/>
        <end position="86"/>
    </location>
</feature>
<evidence type="ECO:0000256" key="1">
    <source>
        <dbReference type="ARBA" id="ARBA00010641"/>
    </source>
</evidence>
<sequence length="214" mass="25035">MLSTELPESQEKLLFDWKYRQLIEKIARKYTQNNSIHWEDAAQTAHFKILQGLRTGKFIRKGAEEFYPWAAIVARNAVIDFVRGEKKHNRQSLDRKIPGTDVSLLDTIADQFDLWDAVERANLIVKVREIIENLALSYPKREYIKLWKGLVQGQSQTQLASELGITQSQVSRRRKELLHQVAEELGLFKPEVIKQEQHNLRKSQAARKRSQTQW</sequence>
<dbReference type="SUPFAM" id="SSF88659">
    <property type="entry name" value="Sigma3 and sigma4 domains of RNA polymerase sigma factors"/>
    <property type="match status" value="1"/>
</dbReference>
<proteinExistence type="inferred from homology"/>
<keyword evidence="8" id="KW-1185">Reference proteome</keyword>
<evidence type="ECO:0000259" key="6">
    <source>
        <dbReference type="Pfam" id="PF04542"/>
    </source>
</evidence>
<protein>
    <submittedName>
        <fullName evidence="7">RNA polymerase subunit sigma-70</fullName>
    </submittedName>
</protein>
<dbReference type="AlphaFoldDB" id="A0A0V7ZRI0"/>
<dbReference type="InterPro" id="IPR014284">
    <property type="entry name" value="RNA_pol_sigma-70_dom"/>
</dbReference>
<dbReference type="Gene3D" id="1.10.1740.10">
    <property type="match status" value="1"/>
</dbReference>
<comment type="similarity">
    <text evidence="1">Belongs to the sigma-70 factor family. ECF subfamily.</text>
</comment>
<comment type="caution">
    <text evidence="7">The sequence shown here is derived from an EMBL/GenBank/DDBJ whole genome shotgun (WGS) entry which is preliminary data.</text>
</comment>
<dbReference type="InterPro" id="IPR007627">
    <property type="entry name" value="RNA_pol_sigma70_r2"/>
</dbReference>
<evidence type="ECO:0000313" key="8">
    <source>
        <dbReference type="Proteomes" id="UP000053372"/>
    </source>
</evidence>
<keyword evidence="4" id="KW-0238">DNA-binding</keyword>
<dbReference type="Pfam" id="PF04542">
    <property type="entry name" value="Sigma70_r2"/>
    <property type="match status" value="1"/>
</dbReference>
<gene>
    <name evidence="7" type="ORF">BC008_26840</name>
</gene>
<dbReference type="NCBIfam" id="TIGR02937">
    <property type="entry name" value="sigma70-ECF"/>
    <property type="match status" value="1"/>
</dbReference>
<dbReference type="InterPro" id="IPR013324">
    <property type="entry name" value="RNA_pol_sigma_r3/r4-like"/>
</dbReference>
<evidence type="ECO:0000256" key="5">
    <source>
        <dbReference type="ARBA" id="ARBA00023163"/>
    </source>
</evidence>
<evidence type="ECO:0000313" key="7">
    <source>
        <dbReference type="EMBL" id="KST66806.1"/>
    </source>
</evidence>